<dbReference type="VEuPathDB" id="FungiDB:TEQG_02136"/>
<evidence type="ECO:0000313" key="2">
    <source>
        <dbReference type="Proteomes" id="UP000009169"/>
    </source>
</evidence>
<accession>F2PMK2</accession>
<dbReference type="EMBL" id="DS995725">
    <property type="protein sequence ID" value="EGE03099.1"/>
    <property type="molecule type" value="Genomic_DNA"/>
</dbReference>
<dbReference type="HOGENOM" id="CLU_1696757_0_0_1"/>
<keyword evidence="2" id="KW-1185">Reference proteome</keyword>
<protein>
    <submittedName>
        <fullName evidence="1">Uncharacterized protein</fullName>
    </submittedName>
</protein>
<reference evidence="2" key="1">
    <citation type="journal article" date="2012" name="MBio">
        <title>Comparative genome analysis of Trichophyton rubrum and related dermatophytes reveals candidate genes involved in infection.</title>
        <authorList>
            <person name="Martinez D.A."/>
            <person name="Oliver B.G."/>
            <person name="Graeser Y."/>
            <person name="Goldberg J.M."/>
            <person name="Li W."/>
            <person name="Martinez-Rossi N.M."/>
            <person name="Monod M."/>
            <person name="Shelest E."/>
            <person name="Barton R.C."/>
            <person name="Birch E."/>
            <person name="Brakhage A.A."/>
            <person name="Chen Z."/>
            <person name="Gurr S.J."/>
            <person name="Heiman D."/>
            <person name="Heitman J."/>
            <person name="Kosti I."/>
            <person name="Rossi A."/>
            <person name="Saif S."/>
            <person name="Samalova M."/>
            <person name="Saunders C.W."/>
            <person name="Shea T."/>
            <person name="Summerbell R.C."/>
            <person name="Xu J."/>
            <person name="Young S."/>
            <person name="Zeng Q."/>
            <person name="Birren B.W."/>
            <person name="Cuomo C.A."/>
            <person name="White T.C."/>
        </authorList>
    </citation>
    <scope>NUCLEOTIDE SEQUENCE [LARGE SCALE GENOMIC DNA]</scope>
    <source>
        <strain evidence="2">ATCC MYA-4606 / CBS 127.97</strain>
    </source>
</reference>
<name>F2PMK2_TRIEC</name>
<gene>
    <name evidence="1" type="ORF">TEQG_02136</name>
</gene>
<evidence type="ECO:0000313" key="1">
    <source>
        <dbReference type="EMBL" id="EGE03099.1"/>
    </source>
</evidence>
<organism evidence="1 2">
    <name type="scientific">Trichophyton equinum (strain ATCC MYA-4606 / CBS 127.97)</name>
    <name type="common">Horse ringworm fungus</name>
    <dbReference type="NCBI Taxonomy" id="559882"/>
    <lineage>
        <taxon>Eukaryota</taxon>
        <taxon>Fungi</taxon>
        <taxon>Dikarya</taxon>
        <taxon>Ascomycota</taxon>
        <taxon>Pezizomycotina</taxon>
        <taxon>Eurotiomycetes</taxon>
        <taxon>Eurotiomycetidae</taxon>
        <taxon>Onygenales</taxon>
        <taxon>Arthrodermataceae</taxon>
        <taxon>Trichophyton</taxon>
    </lineage>
</organism>
<dbReference type="Proteomes" id="UP000009169">
    <property type="component" value="Unassembled WGS sequence"/>
</dbReference>
<dbReference type="AlphaFoldDB" id="F2PMK2"/>
<proteinExistence type="predicted"/>
<sequence>MHTGFCHCYEIGPQNTSYFPEDQAVFTLAYIHTTYFLSDLESADPTVKLRDLVDAFSERVAKSYQLVGAVEFPENPDFMSELEYAQAIEGGGHLDRRTGEAKRFINVGTLREKLSKIPREMCPESSTGFIEYRLIVDPSKSLGLSLFKGRRVWSL</sequence>